<organism evidence="3 4">
    <name type="scientific">Candidatus Yanofskybacteria bacterium RIFCSPHIGHO2_02_FULL_43_15c</name>
    <dbReference type="NCBI Taxonomy" id="1802679"/>
    <lineage>
        <taxon>Bacteria</taxon>
        <taxon>Candidatus Yanofskyibacteriota</taxon>
    </lineage>
</organism>
<dbReference type="SUPFAM" id="SSF52540">
    <property type="entry name" value="P-loop containing nucleoside triphosphate hydrolases"/>
    <property type="match status" value="1"/>
</dbReference>
<dbReference type="Gene3D" id="3.40.50.300">
    <property type="entry name" value="P-loop containing nucleotide triphosphate hydrolases"/>
    <property type="match status" value="2"/>
</dbReference>
<evidence type="ECO:0000313" key="4">
    <source>
        <dbReference type="Proteomes" id="UP000178197"/>
    </source>
</evidence>
<gene>
    <name evidence="3" type="ORF">A3C71_02485</name>
</gene>
<dbReference type="PANTHER" id="PTHR30121">
    <property type="entry name" value="UNCHARACTERIZED PROTEIN YJGR-RELATED"/>
    <property type="match status" value="1"/>
</dbReference>
<dbReference type="AlphaFoldDB" id="A0A1F8FKJ6"/>
<dbReference type="InterPro" id="IPR051162">
    <property type="entry name" value="T4SS_component"/>
</dbReference>
<feature type="domain" description="Helicase HerA central" evidence="1">
    <location>
        <begin position="23"/>
        <end position="101"/>
    </location>
</feature>
<dbReference type="EMBL" id="MGJT01000005">
    <property type="protein sequence ID" value="OGN13571.1"/>
    <property type="molecule type" value="Genomic_DNA"/>
</dbReference>
<name>A0A1F8FKJ6_9BACT</name>
<evidence type="ECO:0000313" key="3">
    <source>
        <dbReference type="EMBL" id="OGN13571.1"/>
    </source>
</evidence>
<evidence type="ECO:0008006" key="5">
    <source>
        <dbReference type="Google" id="ProtNLM"/>
    </source>
</evidence>
<comment type="caution">
    <text evidence="3">The sequence shown here is derived from an EMBL/GenBank/DDBJ whole genome shotgun (WGS) entry which is preliminary data.</text>
</comment>
<dbReference type="Proteomes" id="UP000178197">
    <property type="component" value="Unassembled WGS sequence"/>
</dbReference>
<dbReference type="Pfam" id="PF01935">
    <property type="entry name" value="DUF87"/>
    <property type="match status" value="1"/>
</dbReference>
<feature type="domain" description="TraD/TraG TraM recognition site" evidence="2">
    <location>
        <begin position="281"/>
        <end position="339"/>
    </location>
</feature>
<dbReference type="CDD" id="cd01127">
    <property type="entry name" value="TrwB_TraG_TraD_VirD4"/>
    <property type="match status" value="1"/>
</dbReference>
<dbReference type="Pfam" id="PF12696">
    <property type="entry name" value="TraG-D_C"/>
    <property type="match status" value="1"/>
</dbReference>
<evidence type="ECO:0000259" key="2">
    <source>
        <dbReference type="Pfam" id="PF12696"/>
    </source>
</evidence>
<protein>
    <recommendedName>
        <fullName evidence="5">Helicase HerA central domain-containing protein</fullName>
    </recommendedName>
</protein>
<accession>A0A1F8FKJ6</accession>
<evidence type="ECO:0000259" key="1">
    <source>
        <dbReference type="Pfam" id="PF01935"/>
    </source>
</evidence>
<dbReference type="InterPro" id="IPR002789">
    <property type="entry name" value="HerA_central"/>
</dbReference>
<dbReference type="InterPro" id="IPR032689">
    <property type="entry name" value="TraG-D_C"/>
</dbReference>
<reference evidence="3 4" key="1">
    <citation type="journal article" date="2016" name="Nat. Commun.">
        <title>Thousands of microbial genomes shed light on interconnected biogeochemical processes in an aquifer system.</title>
        <authorList>
            <person name="Anantharaman K."/>
            <person name="Brown C.T."/>
            <person name="Hug L.A."/>
            <person name="Sharon I."/>
            <person name="Castelle C.J."/>
            <person name="Probst A.J."/>
            <person name="Thomas B.C."/>
            <person name="Singh A."/>
            <person name="Wilkins M.J."/>
            <person name="Karaoz U."/>
            <person name="Brodie E.L."/>
            <person name="Williams K.H."/>
            <person name="Hubbard S.S."/>
            <person name="Banfield J.F."/>
        </authorList>
    </citation>
    <scope>NUCLEOTIDE SEQUENCE [LARGE SCALE GENOMIC DNA]</scope>
</reference>
<dbReference type="InterPro" id="IPR027417">
    <property type="entry name" value="P-loop_NTPase"/>
</dbReference>
<sequence>MMLGKSVYRGQEKIVRMGDEDRRRHLYIIGQTGTGKSVFMSSMVRQDMENGKGVCVIDPHGSFAEFALSVVPKERVEDVIYFDPGDISRPLGLNMLEIDPTHPEQKTMVIDELFGIFDKLYDLKTTGGPMFEKYFKNSALLLLDDYTNEIPVLADISRVLVDEQFRATKLSRETNPLVKQFWQLEAEKASGDQGLANMAPYITSKITSFVFNEFLRPIINQPKSAFNFREVMDNKKILIVNLSKGRIGDINANLLGMIIVGKLLMAALSRADNASADFPDMYLYIDEFQNVTTDSIATILSEARKYRLDLIIAHQYIKQLKESIRDAVFGNVGSMVTFRVSPDDAVSDVMKTRFEPVFSPQDLTYIENLNAYVSLLINGQTTRPFNIKVATEKVFGAGSPEMAKAIKEISSLKFGRPREEVERELQSKYK</sequence>
<proteinExistence type="predicted"/>
<dbReference type="PANTHER" id="PTHR30121:SF6">
    <property type="entry name" value="SLR6007 PROTEIN"/>
    <property type="match status" value="1"/>
</dbReference>